<protein>
    <recommendedName>
        <fullName evidence="5">G-protein coupled receptors family 1 profile domain-containing protein</fullName>
    </recommendedName>
</protein>
<feature type="region of interest" description="Disordered" evidence="1">
    <location>
        <begin position="369"/>
        <end position="422"/>
    </location>
</feature>
<sequence length="422" mass="45717">MPVHAHGHGSTLARYHSYYIPPFALPLYFIFLLLGASLLIALIITLALVRPLHRTATLLNLCVAWVAVPLMLSFLLFAGQVNNPQPSFPVCLTSAALALGASPLGGFAASSMVFQIFLLVVHPIRMGDNDRWVTLALVAFPWVAGLAYLIATLGVGLAHPNLVIRSKFYCILASDPITSASSAMIIFAMVLSVLLILTIILKVYRTPLRRPSPPPPSHTASAHTPRIKSNLLDLQLCLRLLIFGGYVLFAIFAGIVAFWNYASLVPDLVLSTVPIAVFCIFASQRDVLRAWGIGRKTDRGERGESMRGSQRQSTGSERKPPSVSNDPLAELDVLEMGAGAPVSPSLSVDAATPDSTLVGTSLGCPLTPVLDDPHPEKHQGMQGEEEVDLADEELEPPCLGEERVRRSSFTRTPEDDRFVLRS</sequence>
<name>M5FUX2_DACPD</name>
<feature type="transmembrane region" description="Helical" evidence="2">
    <location>
        <begin position="27"/>
        <end position="49"/>
    </location>
</feature>
<feature type="region of interest" description="Disordered" evidence="1">
    <location>
        <begin position="298"/>
        <end position="326"/>
    </location>
</feature>
<feature type="transmembrane region" description="Helical" evidence="2">
    <location>
        <begin position="132"/>
        <end position="157"/>
    </location>
</feature>
<dbReference type="GeneID" id="63683655"/>
<keyword evidence="2" id="KW-1133">Transmembrane helix</keyword>
<dbReference type="Gene3D" id="1.20.1070.10">
    <property type="entry name" value="Rhodopsin 7-helix transmembrane proteins"/>
    <property type="match status" value="1"/>
</dbReference>
<reference evidence="3 4" key="1">
    <citation type="journal article" date="2012" name="Science">
        <title>The Paleozoic origin of enzymatic lignin decomposition reconstructed from 31 fungal genomes.</title>
        <authorList>
            <person name="Floudas D."/>
            <person name="Binder M."/>
            <person name="Riley R."/>
            <person name="Barry K."/>
            <person name="Blanchette R.A."/>
            <person name="Henrissat B."/>
            <person name="Martinez A.T."/>
            <person name="Otillar R."/>
            <person name="Spatafora J.W."/>
            <person name="Yadav J.S."/>
            <person name="Aerts A."/>
            <person name="Benoit I."/>
            <person name="Boyd A."/>
            <person name="Carlson A."/>
            <person name="Copeland A."/>
            <person name="Coutinho P.M."/>
            <person name="de Vries R.P."/>
            <person name="Ferreira P."/>
            <person name="Findley K."/>
            <person name="Foster B."/>
            <person name="Gaskell J."/>
            <person name="Glotzer D."/>
            <person name="Gorecki P."/>
            <person name="Heitman J."/>
            <person name="Hesse C."/>
            <person name="Hori C."/>
            <person name="Igarashi K."/>
            <person name="Jurgens J.A."/>
            <person name="Kallen N."/>
            <person name="Kersten P."/>
            <person name="Kohler A."/>
            <person name="Kuees U."/>
            <person name="Kumar T.K.A."/>
            <person name="Kuo A."/>
            <person name="LaButti K."/>
            <person name="Larrondo L.F."/>
            <person name="Lindquist E."/>
            <person name="Ling A."/>
            <person name="Lombard V."/>
            <person name="Lucas S."/>
            <person name="Lundell T."/>
            <person name="Martin R."/>
            <person name="McLaughlin D.J."/>
            <person name="Morgenstern I."/>
            <person name="Morin E."/>
            <person name="Murat C."/>
            <person name="Nagy L.G."/>
            <person name="Nolan M."/>
            <person name="Ohm R.A."/>
            <person name="Patyshakuliyeva A."/>
            <person name="Rokas A."/>
            <person name="Ruiz-Duenas F.J."/>
            <person name="Sabat G."/>
            <person name="Salamov A."/>
            <person name="Samejima M."/>
            <person name="Schmutz J."/>
            <person name="Slot J.C."/>
            <person name="St John F."/>
            <person name="Stenlid J."/>
            <person name="Sun H."/>
            <person name="Sun S."/>
            <person name="Syed K."/>
            <person name="Tsang A."/>
            <person name="Wiebenga A."/>
            <person name="Young D."/>
            <person name="Pisabarro A."/>
            <person name="Eastwood D.C."/>
            <person name="Martin F."/>
            <person name="Cullen D."/>
            <person name="Grigoriev I.V."/>
            <person name="Hibbett D.S."/>
        </authorList>
    </citation>
    <scope>NUCLEOTIDE SEQUENCE [LARGE SCALE GENOMIC DNA]</scope>
    <source>
        <strain evidence="3 4">DJM-731 SS1</strain>
    </source>
</reference>
<evidence type="ECO:0008006" key="5">
    <source>
        <dbReference type="Google" id="ProtNLM"/>
    </source>
</evidence>
<feature type="transmembrane region" description="Helical" evidence="2">
    <location>
        <begin position="56"/>
        <end position="77"/>
    </location>
</feature>
<gene>
    <name evidence="3" type="ORF">DACRYDRAFT_108106</name>
</gene>
<dbReference type="Proteomes" id="UP000030653">
    <property type="component" value="Unassembled WGS sequence"/>
</dbReference>
<evidence type="ECO:0000313" key="3">
    <source>
        <dbReference type="EMBL" id="EJU01566.1"/>
    </source>
</evidence>
<evidence type="ECO:0000313" key="4">
    <source>
        <dbReference type="Proteomes" id="UP000030653"/>
    </source>
</evidence>
<keyword evidence="4" id="KW-1185">Reference proteome</keyword>
<dbReference type="RefSeq" id="XP_040628463.1">
    <property type="nucleotide sequence ID" value="XM_040768593.1"/>
</dbReference>
<dbReference type="AlphaFoldDB" id="M5FUX2"/>
<proteinExistence type="predicted"/>
<evidence type="ECO:0000256" key="2">
    <source>
        <dbReference type="SAM" id="Phobius"/>
    </source>
</evidence>
<organism evidence="3 4">
    <name type="scientific">Dacryopinax primogenitus (strain DJM 731)</name>
    <name type="common">Brown rot fungus</name>
    <dbReference type="NCBI Taxonomy" id="1858805"/>
    <lineage>
        <taxon>Eukaryota</taxon>
        <taxon>Fungi</taxon>
        <taxon>Dikarya</taxon>
        <taxon>Basidiomycota</taxon>
        <taxon>Agaricomycotina</taxon>
        <taxon>Dacrymycetes</taxon>
        <taxon>Dacrymycetales</taxon>
        <taxon>Dacrymycetaceae</taxon>
        <taxon>Dacryopinax</taxon>
    </lineage>
</organism>
<feature type="transmembrane region" description="Helical" evidence="2">
    <location>
        <begin position="97"/>
        <end position="120"/>
    </location>
</feature>
<dbReference type="EMBL" id="JH795864">
    <property type="protein sequence ID" value="EJU01566.1"/>
    <property type="molecule type" value="Genomic_DNA"/>
</dbReference>
<dbReference type="STRING" id="1858805.M5FUX2"/>
<feature type="transmembrane region" description="Helical" evidence="2">
    <location>
        <begin position="236"/>
        <end position="262"/>
    </location>
</feature>
<keyword evidence="2" id="KW-0812">Transmembrane</keyword>
<feature type="compositionally biased region" description="Basic and acidic residues" evidence="1">
    <location>
        <begin position="412"/>
        <end position="422"/>
    </location>
</feature>
<feature type="compositionally biased region" description="Acidic residues" evidence="1">
    <location>
        <begin position="383"/>
        <end position="395"/>
    </location>
</feature>
<accession>M5FUX2</accession>
<feature type="transmembrane region" description="Helical" evidence="2">
    <location>
        <begin position="268"/>
        <end position="288"/>
    </location>
</feature>
<dbReference type="SUPFAM" id="SSF81321">
    <property type="entry name" value="Family A G protein-coupled receptor-like"/>
    <property type="match status" value="1"/>
</dbReference>
<dbReference type="OMA" id="LEIWIAY"/>
<dbReference type="HOGENOM" id="CLU_650564_0_0_1"/>
<evidence type="ECO:0000256" key="1">
    <source>
        <dbReference type="SAM" id="MobiDB-lite"/>
    </source>
</evidence>
<feature type="transmembrane region" description="Helical" evidence="2">
    <location>
        <begin position="177"/>
        <end position="201"/>
    </location>
</feature>
<dbReference type="OrthoDB" id="3222065at2759"/>
<keyword evidence="2" id="KW-0472">Membrane</keyword>